<dbReference type="KEGG" id="sbf:JCM31447_17010"/>
<evidence type="ECO:0000313" key="1">
    <source>
        <dbReference type="EMBL" id="BBH53258.1"/>
    </source>
</evidence>
<organism evidence="1 2">
    <name type="scientific">Fluviispira sanaruensis</name>
    <dbReference type="NCBI Taxonomy" id="2493639"/>
    <lineage>
        <taxon>Bacteria</taxon>
        <taxon>Pseudomonadati</taxon>
        <taxon>Bdellovibrionota</taxon>
        <taxon>Oligoflexia</taxon>
        <taxon>Silvanigrellales</taxon>
        <taxon>Silvanigrellaceae</taxon>
        <taxon>Fluviispira</taxon>
    </lineage>
</organism>
<protein>
    <submittedName>
        <fullName evidence="1">Uncharacterized protein</fullName>
    </submittedName>
</protein>
<evidence type="ECO:0000313" key="2">
    <source>
        <dbReference type="Proteomes" id="UP000291236"/>
    </source>
</evidence>
<keyword evidence="2" id="KW-1185">Reference proteome</keyword>
<sequence length="43" mass="4523">MNSFGYNTQVSKRATISVAAANNVRITINGINAQGVDSNSQPI</sequence>
<dbReference type="EMBL" id="AP019368">
    <property type="protein sequence ID" value="BBH53258.1"/>
    <property type="molecule type" value="Genomic_DNA"/>
</dbReference>
<dbReference type="RefSeq" id="WP_281276247.1">
    <property type="nucleotide sequence ID" value="NZ_AP019368.1"/>
</dbReference>
<name>A0A4P2VKV0_FLUSA</name>
<reference evidence="1 2" key="1">
    <citation type="submission" date="2018-12" db="EMBL/GenBank/DDBJ databases">
        <title>Rubrispira sanarue gen. nov., sp., nov., a member of the order Silvanigrellales, isolated from a brackish lake in Hamamatsu Japan.</title>
        <authorList>
            <person name="Maejima Y."/>
            <person name="Iino T."/>
            <person name="Muraguchi Y."/>
            <person name="Fukuda K."/>
            <person name="Nojiri H."/>
            <person name="Ohkuma M."/>
            <person name="Moriuchi R."/>
            <person name="Dohra H."/>
            <person name="Kimbara K."/>
            <person name="Shintani M."/>
        </authorList>
    </citation>
    <scope>NUCLEOTIDE SEQUENCE [LARGE SCALE GENOMIC DNA]</scope>
    <source>
        <strain evidence="1 2">RF1110005</strain>
    </source>
</reference>
<gene>
    <name evidence="1" type="ORF">JCM31447_17010</name>
</gene>
<dbReference type="Proteomes" id="UP000291236">
    <property type="component" value="Chromosome"/>
</dbReference>
<dbReference type="AlphaFoldDB" id="A0A4P2VKV0"/>
<accession>A0A4P2VKV0</accession>
<proteinExistence type="predicted"/>